<gene>
    <name evidence="2" type="ORF">KDK_13360</name>
</gene>
<evidence type="ECO:0000313" key="2">
    <source>
        <dbReference type="EMBL" id="GCE17536.1"/>
    </source>
</evidence>
<dbReference type="AlphaFoldDB" id="A0A402AEM3"/>
<proteinExistence type="predicted"/>
<protein>
    <submittedName>
        <fullName evidence="2">Uncharacterized protein</fullName>
    </submittedName>
</protein>
<sequence>MTQQDKQPEKPSKPPIIGSYDIEADVDLGDSLAQEFGKYSARKASLDPEKIKQEIRRMHAERQAVMGSKDIEADTDLGSGDIAEEFGRYSERKLKEAMKAAEQEDKVISTDLEEDQTRTDINVGTEE</sequence>
<feature type="region of interest" description="Disordered" evidence="1">
    <location>
        <begin position="103"/>
        <end position="127"/>
    </location>
</feature>
<dbReference type="Proteomes" id="UP000287188">
    <property type="component" value="Unassembled WGS sequence"/>
</dbReference>
<organism evidence="2 3">
    <name type="scientific">Dictyobacter kobayashii</name>
    <dbReference type="NCBI Taxonomy" id="2014872"/>
    <lineage>
        <taxon>Bacteria</taxon>
        <taxon>Bacillati</taxon>
        <taxon>Chloroflexota</taxon>
        <taxon>Ktedonobacteria</taxon>
        <taxon>Ktedonobacterales</taxon>
        <taxon>Dictyobacteraceae</taxon>
        <taxon>Dictyobacter</taxon>
    </lineage>
</organism>
<comment type="caution">
    <text evidence="2">The sequence shown here is derived from an EMBL/GenBank/DDBJ whole genome shotgun (WGS) entry which is preliminary data.</text>
</comment>
<dbReference type="RefSeq" id="WP_126549202.1">
    <property type="nucleotide sequence ID" value="NZ_BIFS01000001.1"/>
</dbReference>
<reference evidence="3" key="1">
    <citation type="submission" date="2018-12" db="EMBL/GenBank/DDBJ databases">
        <title>Tengunoibacter tsumagoiensis gen. nov., sp. nov., Dictyobacter kobayashii sp. nov., D. alpinus sp. nov., and D. joshuensis sp. nov. and description of Dictyobacteraceae fam. nov. within the order Ktedonobacterales isolated from Tengu-no-mugimeshi.</title>
        <authorList>
            <person name="Wang C.M."/>
            <person name="Zheng Y."/>
            <person name="Sakai Y."/>
            <person name="Toyoda A."/>
            <person name="Minakuchi Y."/>
            <person name="Abe K."/>
            <person name="Yokota A."/>
            <person name="Yabe S."/>
        </authorList>
    </citation>
    <scope>NUCLEOTIDE SEQUENCE [LARGE SCALE GENOMIC DNA]</scope>
    <source>
        <strain evidence="3">Uno11</strain>
    </source>
</reference>
<evidence type="ECO:0000313" key="3">
    <source>
        <dbReference type="Proteomes" id="UP000287188"/>
    </source>
</evidence>
<keyword evidence="3" id="KW-1185">Reference proteome</keyword>
<dbReference type="EMBL" id="BIFS01000001">
    <property type="protein sequence ID" value="GCE17536.1"/>
    <property type="molecule type" value="Genomic_DNA"/>
</dbReference>
<evidence type="ECO:0000256" key="1">
    <source>
        <dbReference type="SAM" id="MobiDB-lite"/>
    </source>
</evidence>
<accession>A0A402AEM3</accession>
<name>A0A402AEM3_9CHLR</name>